<feature type="chain" id="PRO_5047360427" evidence="1">
    <location>
        <begin position="28"/>
        <end position="147"/>
    </location>
</feature>
<organism evidence="2 3">
    <name type="scientific">Porites lobata</name>
    <dbReference type="NCBI Taxonomy" id="104759"/>
    <lineage>
        <taxon>Eukaryota</taxon>
        <taxon>Metazoa</taxon>
        <taxon>Cnidaria</taxon>
        <taxon>Anthozoa</taxon>
        <taxon>Hexacorallia</taxon>
        <taxon>Scleractinia</taxon>
        <taxon>Fungiina</taxon>
        <taxon>Poritidae</taxon>
        <taxon>Porites</taxon>
    </lineage>
</organism>
<proteinExistence type="predicted"/>
<keyword evidence="1" id="KW-0732">Signal</keyword>
<comment type="caution">
    <text evidence="2">The sequence shown here is derived from an EMBL/GenBank/DDBJ whole genome shotgun (WGS) entry which is preliminary data.</text>
</comment>
<feature type="signal peptide" evidence="1">
    <location>
        <begin position="1"/>
        <end position="27"/>
    </location>
</feature>
<reference evidence="2 3" key="1">
    <citation type="submission" date="2022-05" db="EMBL/GenBank/DDBJ databases">
        <authorList>
            <consortium name="Genoscope - CEA"/>
            <person name="William W."/>
        </authorList>
    </citation>
    <scope>NUCLEOTIDE SEQUENCE [LARGE SCALE GENOMIC DNA]</scope>
</reference>
<evidence type="ECO:0000313" key="3">
    <source>
        <dbReference type="Proteomes" id="UP001159405"/>
    </source>
</evidence>
<dbReference type="EMBL" id="CALNXK010000110">
    <property type="protein sequence ID" value="CAH3158173.1"/>
    <property type="molecule type" value="Genomic_DNA"/>
</dbReference>
<accession>A0ABN8Q962</accession>
<protein>
    <submittedName>
        <fullName evidence="2">Uncharacterized protein</fullName>
    </submittedName>
</protein>
<dbReference type="Gene3D" id="2.60.40.10">
    <property type="entry name" value="Immunoglobulins"/>
    <property type="match status" value="1"/>
</dbReference>
<dbReference type="InterPro" id="IPR013783">
    <property type="entry name" value="Ig-like_fold"/>
</dbReference>
<sequence>MKTATILIMHLTSDVIFIFLFLRNAESQAPTITSAPSNPLQLVEGGNVTLQWTYNTGGSAFQEAAFESRGFPFIVRKTTGASAIIFPAFVGRLTANITETNASITFLLVNRSDSRVYEFVVFNQDFRIALQQFTMDVLCKSTFFLSF</sequence>
<name>A0ABN8Q962_9CNID</name>
<evidence type="ECO:0000256" key="1">
    <source>
        <dbReference type="SAM" id="SignalP"/>
    </source>
</evidence>
<evidence type="ECO:0000313" key="2">
    <source>
        <dbReference type="EMBL" id="CAH3158173.1"/>
    </source>
</evidence>
<dbReference type="Proteomes" id="UP001159405">
    <property type="component" value="Unassembled WGS sequence"/>
</dbReference>
<keyword evidence="3" id="KW-1185">Reference proteome</keyword>
<gene>
    <name evidence="2" type="ORF">PLOB_00003161</name>
</gene>